<dbReference type="OrthoDB" id="9806473at2"/>
<dbReference type="Gene3D" id="3.10.180.10">
    <property type="entry name" value="2,3-Dihydroxybiphenyl 1,2-Dioxygenase, domain 1"/>
    <property type="match status" value="1"/>
</dbReference>
<protein>
    <recommendedName>
        <fullName evidence="1">PhnB-like domain-containing protein</fullName>
    </recommendedName>
</protein>
<dbReference type="SUPFAM" id="SSF54593">
    <property type="entry name" value="Glyoxalase/Bleomycin resistance protein/Dihydroxybiphenyl dioxygenase"/>
    <property type="match status" value="1"/>
</dbReference>
<name>A0A211ZPW3_9PROT</name>
<dbReference type="Proteomes" id="UP000196655">
    <property type="component" value="Unassembled WGS sequence"/>
</dbReference>
<dbReference type="RefSeq" id="WP_088150856.1">
    <property type="nucleotide sequence ID" value="NZ_NHON01000014.1"/>
</dbReference>
<dbReference type="EMBL" id="NHON01000014">
    <property type="protein sequence ID" value="OWJ67305.1"/>
    <property type="molecule type" value="Genomic_DNA"/>
</dbReference>
<dbReference type="Pfam" id="PF06983">
    <property type="entry name" value="3-dmu-9_3-mt"/>
    <property type="match status" value="1"/>
</dbReference>
<organism evidence="2 3">
    <name type="scientific">Inquilinus limosus</name>
    <dbReference type="NCBI Taxonomy" id="171674"/>
    <lineage>
        <taxon>Bacteria</taxon>
        <taxon>Pseudomonadati</taxon>
        <taxon>Pseudomonadota</taxon>
        <taxon>Alphaproteobacteria</taxon>
        <taxon>Rhodospirillales</taxon>
        <taxon>Rhodospirillaceae</taxon>
        <taxon>Inquilinus</taxon>
    </lineage>
</organism>
<dbReference type="PANTHER" id="PTHR33990">
    <property type="entry name" value="PROTEIN YJDN-RELATED"/>
    <property type="match status" value="1"/>
</dbReference>
<dbReference type="STRING" id="1122125.GCA_000423185_01182"/>
<dbReference type="InterPro" id="IPR028973">
    <property type="entry name" value="PhnB-like"/>
</dbReference>
<proteinExistence type="predicted"/>
<feature type="domain" description="PhnB-like" evidence="1">
    <location>
        <begin position="6"/>
        <end position="122"/>
    </location>
</feature>
<dbReference type="InterPro" id="IPR009725">
    <property type="entry name" value="3_dmu_93_MTrfase"/>
</dbReference>
<comment type="caution">
    <text evidence="2">The sequence shown here is derived from an EMBL/GenBank/DDBJ whole genome shotgun (WGS) entry which is preliminary data.</text>
</comment>
<dbReference type="PIRSF" id="PIRSF021700">
    <property type="entry name" value="3_dmu_93_MTrfase"/>
    <property type="match status" value="1"/>
</dbReference>
<accession>A0A211ZPW3</accession>
<evidence type="ECO:0000313" key="2">
    <source>
        <dbReference type="EMBL" id="OWJ67305.1"/>
    </source>
</evidence>
<evidence type="ECO:0000259" key="1">
    <source>
        <dbReference type="Pfam" id="PF06983"/>
    </source>
</evidence>
<keyword evidence="3" id="KW-1185">Reference proteome</keyword>
<dbReference type="CDD" id="cd06588">
    <property type="entry name" value="PhnB_like"/>
    <property type="match status" value="1"/>
</dbReference>
<gene>
    <name evidence="2" type="ORF">BWR60_09935</name>
</gene>
<dbReference type="PANTHER" id="PTHR33990:SF2">
    <property type="entry name" value="PHNB-LIKE DOMAIN-CONTAINING PROTEIN"/>
    <property type="match status" value="1"/>
</dbReference>
<dbReference type="AlphaFoldDB" id="A0A211ZPW3"/>
<reference evidence="3" key="1">
    <citation type="submission" date="2017-05" db="EMBL/GenBank/DDBJ databases">
        <authorList>
            <person name="Macchi M."/>
            <person name="Festa S."/>
            <person name="Coppotelli B.M."/>
            <person name="Morelli I.S."/>
        </authorList>
    </citation>
    <scope>NUCLEOTIDE SEQUENCE [LARGE SCALE GENOMIC DNA]</scope>
    <source>
        <strain evidence="3">I</strain>
    </source>
</reference>
<dbReference type="InterPro" id="IPR029068">
    <property type="entry name" value="Glyas_Bleomycin-R_OHBP_Dase"/>
</dbReference>
<evidence type="ECO:0000313" key="3">
    <source>
        <dbReference type="Proteomes" id="UP000196655"/>
    </source>
</evidence>
<sequence>MAQLTQKISPFLWFLDGKAEEAAEFYVSVFDNSRITSVLRNGEAMSGPNGTALTVGFQLEGQDFTAINGGGDFKFSWAVSFVVLCETQEEVDRYWARLVEGGGKHSQCGWLQDRFGLSWQITPKILLERTHDADPAKAARAFQAMLQMTKIDIAAIERAYRGEA</sequence>